<organism evidence="1 2">
    <name type="scientific">Hypocrea virens (strain Gv29-8 / FGSC 10586)</name>
    <name type="common">Gliocladium virens</name>
    <name type="synonym">Trichoderma virens</name>
    <dbReference type="NCBI Taxonomy" id="413071"/>
    <lineage>
        <taxon>Eukaryota</taxon>
        <taxon>Fungi</taxon>
        <taxon>Dikarya</taxon>
        <taxon>Ascomycota</taxon>
        <taxon>Pezizomycotina</taxon>
        <taxon>Sordariomycetes</taxon>
        <taxon>Hypocreomycetidae</taxon>
        <taxon>Hypocreales</taxon>
        <taxon>Hypocreaceae</taxon>
        <taxon>Trichoderma</taxon>
    </lineage>
</organism>
<dbReference type="EMBL" id="ABDF02000086">
    <property type="protein sequence ID" value="EHK18415.1"/>
    <property type="molecule type" value="Genomic_DNA"/>
</dbReference>
<evidence type="ECO:0000313" key="1">
    <source>
        <dbReference type="EMBL" id="EHK18415.1"/>
    </source>
</evidence>
<dbReference type="GeneID" id="25791967"/>
<gene>
    <name evidence="1" type="ORF">TRIVIDRAFT_225726</name>
</gene>
<accession>G9N489</accession>
<dbReference type="Proteomes" id="UP000007115">
    <property type="component" value="Unassembled WGS sequence"/>
</dbReference>
<dbReference type="InParanoid" id="G9N489"/>
<dbReference type="STRING" id="413071.G9N489"/>
<name>G9N489_HYPVG</name>
<sequence length="526" mass="58764">MSHTPSPPSAEERNLYYFGLPSCPKLVARSSMNVWQNPQRLGPTTFTGTYNMYPKSFQPVGKHPLLHRLWNDATSSLRVQIVEAVSVADWTAVDTLRVGLNKEYNITLIIAVAPETLSWTRGHSIALRCKSILEEHGINDVHCEIQESLVTSCADSTSKPSSTFKLSSALIEENDFYAPMFVDLSDCLGTKIAMKHMPSRFGTKHVVINSEIEGIHEYRRPGSGALKEFIQIHQPAYELMLKTAVEDVGRHDKSAANYKQMGQSESAATWTALSNTAKALKKSLIPFENSSSRVFGQILYSPQYDATSDQGTNWLRDWALIELLPRNHEIPLRSIKNKVFIGDERRFLSLIERGREGLDGFDIPIRPPVKDGFVELQTTIVPMAELRNPKETTTYNDEPATIIAKYGANGNFTLGLGSTLASLTRTTETPSGDRHTMSEEWPIVSILMPEFPEKKFSLPGDSGSCIWDMQRRPAGMMTAGNGMNNQYDITYAQPLERIIADIRSRGFDVSLVRNDYSDCLLPHLSA</sequence>
<dbReference type="AlphaFoldDB" id="G9N489"/>
<dbReference type="VEuPathDB" id="FungiDB:TRIVIDRAFT_225726"/>
<dbReference type="OrthoDB" id="5424209at2759"/>
<evidence type="ECO:0000313" key="2">
    <source>
        <dbReference type="Proteomes" id="UP000007115"/>
    </source>
</evidence>
<reference evidence="1 2" key="1">
    <citation type="journal article" date="2011" name="Genome Biol.">
        <title>Comparative genome sequence analysis underscores mycoparasitism as the ancestral life style of Trichoderma.</title>
        <authorList>
            <person name="Kubicek C.P."/>
            <person name="Herrera-Estrella A."/>
            <person name="Seidl-Seiboth V."/>
            <person name="Martinez D.A."/>
            <person name="Druzhinina I.S."/>
            <person name="Thon M."/>
            <person name="Zeilinger S."/>
            <person name="Casas-Flores S."/>
            <person name="Horwitz B.A."/>
            <person name="Mukherjee P.K."/>
            <person name="Mukherjee M."/>
            <person name="Kredics L."/>
            <person name="Alcaraz L.D."/>
            <person name="Aerts A."/>
            <person name="Antal Z."/>
            <person name="Atanasova L."/>
            <person name="Cervantes-Badillo M.G."/>
            <person name="Challacombe J."/>
            <person name="Chertkov O."/>
            <person name="McCluskey K."/>
            <person name="Coulpier F."/>
            <person name="Deshpande N."/>
            <person name="von Doehren H."/>
            <person name="Ebbole D.J."/>
            <person name="Esquivel-Naranjo E.U."/>
            <person name="Fekete E."/>
            <person name="Flipphi M."/>
            <person name="Glaser F."/>
            <person name="Gomez-Rodriguez E.Y."/>
            <person name="Gruber S."/>
            <person name="Han C."/>
            <person name="Henrissat B."/>
            <person name="Hermosa R."/>
            <person name="Hernandez-Onate M."/>
            <person name="Karaffa L."/>
            <person name="Kosti I."/>
            <person name="Le Crom S."/>
            <person name="Lindquist E."/>
            <person name="Lucas S."/>
            <person name="Luebeck M."/>
            <person name="Luebeck P.S."/>
            <person name="Margeot A."/>
            <person name="Metz B."/>
            <person name="Misra M."/>
            <person name="Nevalainen H."/>
            <person name="Omann M."/>
            <person name="Packer N."/>
            <person name="Perrone G."/>
            <person name="Uresti-Rivera E.E."/>
            <person name="Salamov A."/>
            <person name="Schmoll M."/>
            <person name="Seiboth B."/>
            <person name="Shapiro H."/>
            <person name="Sukno S."/>
            <person name="Tamayo-Ramos J.A."/>
            <person name="Tisch D."/>
            <person name="Wiest A."/>
            <person name="Wilkinson H.H."/>
            <person name="Zhang M."/>
            <person name="Coutinho P.M."/>
            <person name="Kenerley C.M."/>
            <person name="Monte E."/>
            <person name="Baker S.E."/>
            <person name="Grigoriev I.V."/>
        </authorList>
    </citation>
    <scope>NUCLEOTIDE SEQUENCE [LARGE SCALE GENOMIC DNA]</scope>
    <source>
        <strain evidence="2">Gv29-8 / FGSC 10586</strain>
    </source>
</reference>
<dbReference type="OMA" id="RLWNDAT"/>
<comment type="caution">
    <text evidence="1">The sequence shown here is derived from an EMBL/GenBank/DDBJ whole genome shotgun (WGS) entry which is preliminary data.</text>
</comment>
<dbReference type="eggNOG" id="ENOG502QR0D">
    <property type="taxonomic scope" value="Eukaryota"/>
</dbReference>
<protein>
    <submittedName>
        <fullName evidence="1">Uncharacterized protein</fullName>
    </submittedName>
</protein>
<proteinExistence type="predicted"/>
<dbReference type="RefSeq" id="XP_013952615.1">
    <property type="nucleotide sequence ID" value="XM_014097140.1"/>
</dbReference>
<keyword evidence="2" id="KW-1185">Reference proteome</keyword>
<dbReference type="HOGENOM" id="CLU_024804_2_0_1"/>